<evidence type="ECO:0000256" key="1">
    <source>
        <dbReference type="SAM" id="SignalP"/>
    </source>
</evidence>
<dbReference type="Gene3D" id="3.40.390.10">
    <property type="entry name" value="Collagenase (Catalytic Domain)"/>
    <property type="match status" value="1"/>
</dbReference>
<sequence length="264" mass="28729">MIKFNKLFLLLSLILFTVSCTKDESSSEGGGINKSANYKSLGASANDLLSDENFTSINIEVVYVNGFAPSPEALEGLKSFLQQRAYKPDGINISQRAVSSSNKAPFDINEIADIERDIRTTFNAGDEISVYIYYADGSNEEDDEIVVLGSAYFNTSIVMYGKTINETAAQKDIQKSVIETAVLRHEFGHLFGLVNLGTPAQSDHIDPFVDSNGNVQEGGHCTVKDCLMQDQLEFGDGVVDFIDNGNIPVLDDQCITDLQANGGK</sequence>
<keyword evidence="3" id="KW-1185">Reference proteome</keyword>
<dbReference type="SUPFAM" id="SSF55486">
    <property type="entry name" value="Metalloproteases ('zincins'), catalytic domain"/>
    <property type="match status" value="1"/>
</dbReference>
<comment type="caution">
    <text evidence="2">The sequence shown here is derived from an EMBL/GenBank/DDBJ whole genome shotgun (WGS) entry which is preliminary data.</text>
</comment>
<dbReference type="EMBL" id="JBHTLI010000001">
    <property type="protein sequence ID" value="MFD1095269.1"/>
    <property type="molecule type" value="Genomic_DNA"/>
</dbReference>
<keyword evidence="1" id="KW-0732">Signal</keyword>
<proteinExistence type="predicted"/>
<evidence type="ECO:0000313" key="2">
    <source>
        <dbReference type="EMBL" id="MFD1095269.1"/>
    </source>
</evidence>
<evidence type="ECO:0008006" key="4">
    <source>
        <dbReference type="Google" id="ProtNLM"/>
    </source>
</evidence>
<evidence type="ECO:0000313" key="3">
    <source>
        <dbReference type="Proteomes" id="UP001597131"/>
    </source>
</evidence>
<name>A0ABW3NS81_9FLAO</name>
<gene>
    <name evidence="2" type="ORF">ACFQ3Q_05865</name>
</gene>
<protein>
    <recommendedName>
        <fullName evidence="4">Membrane metalloprotease</fullName>
    </recommendedName>
</protein>
<accession>A0ABW3NS81</accession>
<dbReference type="PROSITE" id="PS51257">
    <property type="entry name" value="PROKAR_LIPOPROTEIN"/>
    <property type="match status" value="1"/>
</dbReference>
<reference evidence="3" key="1">
    <citation type="journal article" date="2019" name="Int. J. Syst. Evol. Microbiol.">
        <title>The Global Catalogue of Microorganisms (GCM) 10K type strain sequencing project: providing services to taxonomists for standard genome sequencing and annotation.</title>
        <authorList>
            <consortium name="The Broad Institute Genomics Platform"/>
            <consortium name="The Broad Institute Genome Sequencing Center for Infectious Disease"/>
            <person name="Wu L."/>
            <person name="Ma J."/>
        </authorList>
    </citation>
    <scope>NUCLEOTIDE SEQUENCE [LARGE SCALE GENOMIC DNA]</scope>
    <source>
        <strain evidence="3">CCUG 64793</strain>
    </source>
</reference>
<feature type="signal peptide" evidence="1">
    <location>
        <begin position="1"/>
        <end position="21"/>
    </location>
</feature>
<feature type="chain" id="PRO_5046290214" description="Membrane metalloprotease" evidence="1">
    <location>
        <begin position="22"/>
        <end position="264"/>
    </location>
</feature>
<dbReference type="Proteomes" id="UP001597131">
    <property type="component" value="Unassembled WGS sequence"/>
</dbReference>
<dbReference type="InterPro" id="IPR024079">
    <property type="entry name" value="MetalloPept_cat_dom_sf"/>
</dbReference>
<dbReference type="RefSeq" id="WP_380743870.1">
    <property type="nucleotide sequence ID" value="NZ_JBHTLI010000001.1"/>
</dbReference>
<organism evidence="2 3">
    <name type="scientific">Salegentibacter chungangensis</name>
    <dbReference type="NCBI Taxonomy" id="1335724"/>
    <lineage>
        <taxon>Bacteria</taxon>
        <taxon>Pseudomonadati</taxon>
        <taxon>Bacteroidota</taxon>
        <taxon>Flavobacteriia</taxon>
        <taxon>Flavobacteriales</taxon>
        <taxon>Flavobacteriaceae</taxon>
        <taxon>Salegentibacter</taxon>
    </lineage>
</organism>